<organism evidence="1 2">
    <name type="scientific">Gymnopilus junonius</name>
    <name type="common">Spectacular rustgill mushroom</name>
    <name type="synonym">Gymnopilus spectabilis subsp. junonius</name>
    <dbReference type="NCBI Taxonomy" id="109634"/>
    <lineage>
        <taxon>Eukaryota</taxon>
        <taxon>Fungi</taxon>
        <taxon>Dikarya</taxon>
        <taxon>Basidiomycota</taxon>
        <taxon>Agaricomycotina</taxon>
        <taxon>Agaricomycetes</taxon>
        <taxon>Agaricomycetidae</taxon>
        <taxon>Agaricales</taxon>
        <taxon>Agaricineae</taxon>
        <taxon>Hymenogastraceae</taxon>
        <taxon>Gymnopilus</taxon>
    </lineage>
</organism>
<protein>
    <submittedName>
        <fullName evidence="1">Uncharacterized protein</fullName>
    </submittedName>
</protein>
<evidence type="ECO:0000313" key="2">
    <source>
        <dbReference type="Proteomes" id="UP000724874"/>
    </source>
</evidence>
<keyword evidence="2" id="KW-1185">Reference proteome</keyword>
<sequence>MIVMSTLSCSRSFVSVERYQNVLCFRFCPIRHDTTFLGSAFAEEADTWYAFLTLILSQTPDLKYSKIWGVVAELALLLPCLSSTYLQSKRGQKVRQLSRLGSMIVPLSISLKSSNQLTVRCPRPFVMLSCPLSIFRERTSSMALVLMEICKRSRFLGPVLPV</sequence>
<reference evidence="1" key="1">
    <citation type="submission" date="2020-11" db="EMBL/GenBank/DDBJ databases">
        <authorList>
            <consortium name="DOE Joint Genome Institute"/>
            <person name="Ahrendt S."/>
            <person name="Riley R."/>
            <person name="Andreopoulos W."/>
            <person name="LaButti K."/>
            <person name="Pangilinan J."/>
            <person name="Ruiz-duenas F.J."/>
            <person name="Barrasa J.M."/>
            <person name="Sanchez-Garcia M."/>
            <person name="Camarero S."/>
            <person name="Miyauchi S."/>
            <person name="Serrano A."/>
            <person name="Linde D."/>
            <person name="Babiker R."/>
            <person name="Drula E."/>
            <person name="Ayuso-Fernandez I."/>
            <person name="Pacheco R."/>
            <person name="Padilla G."/>
            <person name="Ferreira P."/>
            <person name="Barriuso J."/>
            <person name="Kellner H."/>
            <person name="Castanera R."/>
            <person name="Alfaro M."/>
            <person name="Ramirez L."/>
            <person name="Pisabarro A.G."/>
            <person name="Kuo A."/>
            <person name="Tritt A."/>
            <person name="Lipzen A."/>
            <person name="He G."/>
            <person name="Yan M."/>
            <person name="Ng V."/>
            <person name="Cullen D."/>
            <person name="Martin F."/>
            <person name="Rosso M.-N."/>
            <person name="Henrissat B."/>
            <person name="Hibbett D."/>
            <person name="Martinez A.T."/>
            <person name="Grigoriev I.V."/>
        </authorList>
    </citation>
    <scope>NUCLEOTIDE SEQUENCE</scope>
    <source>
        <strain evidence="1">AH 44721</strain>
    </source>
</reference>
<dbReference type="Proteomes" id="UP000724874">
    <property type="component" value="Unassembled WGS sequence"/>
</dbReference>
<name>A0A9P5NHN9_GYMJU</name>
<proteinExistence type="predicted"/>
<dbReference type="EMBL" id="JADNYJ010000101">
    <property type="protein sequence ID" value="KAF8885555.1"/>
    <property type="molecule type" value="Genomic_DNA"/>
</dbReference>
<accession>A0A9P5NHN9</accession>
<dbReference type="AlphaFoldDB" id="A0A9P5NHN9"/>
<evidence type="ECO:0000313" key="1">
    <source>
        <dbReference type="EMBL" id="KAF8885555.1"/>
    </source>
</evidence>
<gene>
    <name evidence="1" type="ORF">CPB84DRAFT_129495</name>
</gene>
<comment type="caution">
    <text evidence="1">The sequence shown here is derived from an EMBL/GenBank/DDBJ whole genome shotgun (WGS) entry which is preliminary data.</text>
</comment>